<organism evidence="3">
    <name type="scientific">Sesamum angustifolium</name>
    <dbReference type="NCBI Taxonomy" id="2727405"/>
    <lineage>
        <taxon>Eukaryota</taxon>
        <taxon>Viridiplantae</taxon>
        <taxon>Streptophyta</taxon>
        <taxon>Embryophyta</taxon>
        <taxon>Tracheophyta</taxon>
        <taxon>Spermatophyta</taxon>
        <taxon>Magnoliopsida</taxon>
        <taxon>eudicotyledons</taxon>
        <taxon>Gunneridae</taxon>
        <taxon>Pentapetalae</taxon>
        <taxon>asterids</taxon>
        <taxon>lamiids</taxon>
        <taxon>Lamiales</taxon>
        <taxon>Pedaliaceae</taxon>
        <taxon>Sesamum</taxon>
    </lineage>
</organism>
<dbReference type="InterPro" id="IPR000477">
    <property type="entry name" value="RT_dom"/>
</dbReference>
<dbReference type="PANTHER" id="PTHR33116">
    <property type="entry name" value="REVERSE TRANSCRIPTASE ZINC-BINDING DOMAIN-CONTAINING PROTEIN-RELATED-RELATED"/>
    <property type="match status" value="1"/>
</dbReference>
<evidence type="ECO:0000259" key="2">
    <source>
        <dbReference type="PROSITE" id="PS50878"/>
    </source>
</evidence>
<name>A0AAW2KM28_9LAMI</name>
<sequence length="1013" mass="114791">MEDVIEGGPWLFQGQPIVLQVWEQGMSLRRQKHTKIPVWIRLKHLPMEYWTAEGLSAVASGVGIPLYSDKITKNCSRLDFARVCVILDYNSTLPKHLVVISPITREGKEVATRVDVEYEWLPQRCKQCCSLGHSLTTCPDNKKKDYNPPVTMFVRKTHASPVVNQAELETDVVAEVEGSKAPPCNVDKSSPTRPLSSTTQHTIKAPGHTTAEADSVNKGKSIMPKVRGSMIKVASWNVRGLNGIDHQRAVEQLVWRHRITGTVLYGVVVKLKALKATFRQQRKETGNLTENVRTAKRFLDKAQQLFDTHKDDLLLQLVKCCRLVYSVAIKMEANMLKQRAKLQWLKQGDHNSKIFFRKVNSMRAKQRVFQITAATGTVLTDMQEVTEEFVSHFKTLLGGNRNSRVLDLSFLSSDIKHKLTPAEADSISAPVTWSEIKDALFNIAEDSAPGPDGYTSAFFKASWSVVGHDISNAIGEFFRTGKLLKQVNATILALIPKVQLPSYVSDYRPISCCNVIYKTIAKIIVKRMQLVLHLIIDYSQNAFVPGRNISDNILLAQELLAGYNQARLPPRSTIKVDIQKAYDSVEWDFLFEVLKLFNFPARFIGWIEQCVTTVSFSISLNGSIYGYFPGARGLRQGDPMSPYLFVLVMEIWTTLLRHRVQNDPNFQFHWKCKEHRILSLCFADDVLLFCKAHIPSVQVIKDTLTEFANMSGLKVNASKSHIIISKSGQNEKQQILNLLGFQEGSLPVKYLGVPLTSSRLTLADCSPLIHKVDCRLSGWSHLNLSFAGRALLIKSVLSTLHNYWASVFILPKGIIKLLESKMRKFLWQGSTGKGYAKVAWDLICKPKEEGGLGFRSIETVNRALMLKHLWRLVKNDGSSIWVDWITHFRLKKSTLWTFDSKAGSWGWKKMIKLRFLLKNALHYKVGNGNTFSLWQDIWHERGPLCLTYPNGPTITGLPLDSLINCVLQQDRWNWPSTTNVEINDIIPDFLRPTRMKKTPLSGEMPRVDFLYKQ</sequence>
<accession>A0AAW2KM28</accession>
<evidence type="ECO:0000313" key="3">
    <source>
        <dbReference type="EMBL" id="KAL0307934.1"/>
    </source>
</evidence>
<comment type="caution">
    <text evidence="3">The sequence shown here is derived from an EMBL/GenBank/DDBJ whole genome shotgun (WGS) entry which is preliminary data.</text>
</comment>
<feature type="region of interest" description="Disordered" evidence="1">
    <location>
        <begin position="179"/>
        <end position="214"/>
    </location>
</feature>
<proteinExistence type="predicted"/>
<dbReference type="SUPFAM" id="SSF56672">
    <property type="entry name" value="DNA/RNA polymerases"/>
    <property type="match status" value="1"/>
</dbReference>
<dbReference type="Pfam" id="PF00078">
    <property type="entry name" value="RVT_1"/>
    <property type="match status" value="1"/>
</dbReference>
<feature type="compositionally biased region" description="Polar residues" evidence="1">
    <location>
        <begin position="187"/>
        <end position="202"/>
    </location>
</feature>
<reference evidence="3" key="2">
    <citation type="journal article" date="2024" name="Plant">
        <title>Genomic evolution and insights into agronomic trait innovations of Sesamum species.</title>
        <authorList>
            <person name="Miao H."/>
            <person name="Wang L."/>
            <person name="Qu L."/>
            <person name="Liu H."/>
            <person name="Sun Y."/>
            <person name="Le M."/>
            <person name="Wang Q."/>
            <person name="Wei S."/>
            <person name="Zheng Y."/>
            <person name="Lin W."/>
            <person name="Duan Y."/>
            <person name="Cao H."/>
            <person name="Xiong S."/>
            <person name="Wang X."/>
            <person name="Wei L."/>
            <person name="Li C."/>
            <person name="Ma Q."/>
            <person name="Ju M."/>
            <person name="Zhao R."/>
            <person name="Li G."/>
            <person name="Mu C."/>
            <person name="Tian Q."/>
            <person name="Mei H."/>
            <person name="Zhang T."/>
            <person name="Gao T."/>
            <person name="Zhang H."/>
        </authorList>
    </citation>
    <scope>NUCLEOTIDE SEQUENCE</scope>
    <source>
        <strain evidence="3">G01</strain>
    </source>
</reference>
<dbReference type="CDD" id="cd01650">
    <property type="entry name" value="RT_nLTR_like"/>
    <property type="match status" value="1"/>
</dbReference>
<gene>
    <name evidence="3" type="ORF">Sangu_3002000</name>
</gene>
<dbReference type="PROSITE" id="PS50878">
    <property type="entry name" value="RT_POL"/>
    <property type="match status" value="1"/>
</dbReference>
<feature type="domain" description="Reverse transcriptase" evidence="2">
    <location>
        <begin position="476"/>
        <end position="755"/>
    </location>
</feature>
<dbReference type="AlphaFoldDB" id="A0AAW2KM28"/>
<reference evidence="3" key="1">
    <citation type="submission" date="2020-06" db="EMBL/GenBank/DDBJ databases">
        <authorList>
            <person name="Li T."/>
            <person name="Hu X."/>
            <person name="Zhang T."/>
            <person name="Song X."/>
            <person name="Zhang H."/>
            <person name="Dai N."/>
            <person name="Sheng W."/>
            <person name="Hou X."/>
            <person name="Wei L."/>
        </authorList>
    </citation>
    <scope>NUCLEOTIDE SEQUENCE</scope>
    <source>
        <strain evidence="3">G01</strain>
        <tissue evidence="3">Leaf</tissue>
    </source>
</reference>
<dbReference type="InterPro" id="IPR043502">
    <property type="entry name" value="DNA/RNA_pol_sf"/>
</dbReference>
<dbReference type="EMBL" id="JACGWK010000049">
    <property type="protein sequence ID" value="KAL0307934.1"/>
    <property type="molecule type" value="Genomic_DNA"/>
</dbReference>
<dbReference type="PANTHER" id="PTHR33116:SF76">
    <property type="entry name" value="DUF4283 DOMAIN-CONTAINING PROTEIN"/>
    <property type="match status" value="1"/>
</dbReference>
<evidence type="ECO:0000256" key="1">
    <source>
        <dbReference type="SAM" id="MobiDB-lite"/>
    </source>
</evidence>
<protein>
    <submittedName>
        <fullName evidence="3">Retrovirus-related Pol polyprotein from type-2 retrotransposable element R2DM</fullName>
    </submittedName>
</protein>